<evidence type="ECO:0000313" key="2">
    <source>
        <dbReference type="Proteomes" id="UP000399805"/>
    </source>
</evidence>
<reference evidence="1 2" key="1">
    <citation type="submission" date="2019-09" db="EMBL/GenBank/DDBJ databases">
        <authorList>
            <person name="Leyn A S."/>
        </authorList>
    </citation>
    <scope>NUCLEOTIDE SEQUENCE [LARGE SCALE GENOMIC DNA]</scope>
    <source>
        <strain evidence="1">AA231_1</strain>
    </source>
</reference>
<name>A0A6I8M2X0_9PSEU</name>
<evidence type="ECO:0000313" key="1">
    <source>
        <dbReference type="EMBL" id="VVJ23062.1"/>
    </source>
</evidence>
<keyword evidence="2" id="KW-1185">Reference proteome</keyword>
<gene>
    <name evidence="1" type="ORF">AA23TX_07969</name>
</gene>
<dbReference type="NCBIfam" id="NF038206">
    <property type="entry name" value="RGCVC_fam"/>
    <property type="match status" value="1"/>
</dbReference>
<proteinExistence type="predicted"/>
<protein>
    <submittedName>
        <fullName evidence="1">Uncharacterized protein</fullName>
    </submittedName>
</protein>
<organism evidence="1 2">
    <name type="scientific">Amycolatopsis camponoti</name>
    <dbReference type="NCBI Taxonomy" id="2606593"/>
    <lineage>
        <taxon>Bacteria</taxon>
        <taxon>Bacillati</taxon>
        <taxon>Actinomycetota</taxon>
        <taxon>Actinomycetes</taxon>
        <taxon>Pseudonocardiales</taxon>
        <taxon>Pseudonocardiaceae</taxon>
        <taxon>Amycolatopsis</taxon>
    </lineage>
</organism>
<dbReference type="RefSeq" id="WP_155547950.1">
    <property type="nucleotide sequence ID" value="NZ_CABVGP010000003.1"/>
</dbReference>
<accession>A0A6I8M2X0</accession>
<sequence length="60" mass="6178">MTAPAPDAPEVPRTEAQCPNCSHDLEAHDAIARRYCAATAAGQGADRGCVCGTAADHKAR</sequence>
<dbReference type="AlphaFoldDB" id="A0A6I8M2X0"/>
<dbReference type="Proteomes" id="UP000399805">
    <property type="component" value="Unassembled WGS sequence"/>
</dbReference>
<dbReference type="EMBL" id="CABVGP010000003">
    <property type="protein sequence ID" value="VVJ23062.1"/>
    <property type="molecule type" value="Genomic_DNA"/>
</dbReference>